<name>A0A085ZT98_9FLAO</name>
<proteinExistence type="predicted"/>
<keyword evidence="2" id="KW-1185">Reference proteome</keyword>
<evidence type="ECO:0000313" key="1">
    <source>
        <dbReference type="EMBL" id="KFF07662.1"/>
    </source>
</evidence>
<dbReference type="EMBL" id="JPRO01000006">
    <property type="protein sequence ID" value="KFF07662.1"/>
    <property type="molecule type" value="Genomic_DNA"/>
</dbReference>
<accession>A0A085ZT98</accession>
<dbReference type="Proteomes" id="UP000028703">
    <property type="component" value="Unassembled WGS sequence"/>
</dbReference>
<reference evidence="1 2" key="1">
    <citation type="submission" date="2014-07" db="EMBL/GenBank/DDBJ databases">
        <title>Genome of Chryseobacterium luteum DSM 18605.</title>
        <authorList>
            <person name="Stropko S.J."/>
            <person name="Pipes S.E."/>
            <person name="Newman J.D."/>
        </authorList>
    </citation>
    <scope>NUCLEOTIDE SEQUENCE [LARGE SCALE GENOMIC DNA]</scope>
    <source>
        <strain evidence="1 2">DSM 18605</strain>
    </source>
</reference>
<gene>
    <name evidence="1" type="ORF">IX38_09615</name>
</gene>
<comment type="caution">
    <text evidence="1">The sequence shown here is derived from an EMBL/GenBank/DDBJ whole genome shotgun (WGS) entry which is preliminary data.</text>
</comment>
<evidence type="ECO:0000313" key="2">
    <source>
        <dbReference type="Proteomes" id="UP000028703"/>
    </source>
</evidence>
<organism evidence="1 2">
    <name type="scientific">Chryseobacterium luteum</name>
    <dbReference type="NCBI Taxonomy" id="421531"/>
    <lineage>
        <taxon>Bacteria</taxon>
        <taxon>Pseudomonadati</taxon>
        <taxon>Bacteroidota</taxon>
        <taxon>Flavobacteriia</taxon>
        <taxon>Flavobacteriales</taxon>
        <taxon>Weeksellaceae</taxon>
        <taxon>Chryseobacterium group</taxon>
        <taxon>Chryseobacterium</taxon>
    </lineage>
</organism>
<protein>
    <submittedName>
        <fullName evidence="1">Uncharacterized protein</fullName>
    </submittedName>
</protein>
<dbReference type="AlphaFoldDB" id="A0A085ZT98"/>
<dbReference type="STRING" id="421531.IX38_09615"/>
<sequence length="77" mass="9147">MLNLFIIQDDKKCFFKRKLIIKSCCFRIIVSKSGNTISIPFNRFQSAKKHWGKMAEKQPTLLYLRCFSKQVCSRRNN</sequence>